<dbReference type="Pfam" id="PF09736">
    <property type="entry name" value="Bud13"/>
    <property type="match status" value="1"/>
</dbReference>
<dbReference type="AlphaFoldDB" id="A0A2P2JWX3"/>
<reference evidence="3" key="1">
    <citation type="submission" date="2018-02" db="EMBL/GenBank/DDBJ databases">
        <title>Rhizophora mucronata_Transcriptome.</title>
        <authorList>
            <person name="Meera S.P."/>
            <person name="Sreeshan A."/>
            <person name="Augustine A."/>
        </authorList>
    </citation>
    <scope>NUCLEOTIDE SEQUENCE</scope>
    <source>
        <tissue evidence="3">Leaf</tissue>
    </source>
</reference>
<dbReference type="GO" id="GO:0003723">
    <property type="term" value="F:RNA binding"/>
    <property type="evidence" value="ECO:0007669"/>
    <property type="project" value="TreeGrafter"/>
</dbReference>
<dbReference type="GO" id="GO:0070274">
    <property type="term" value="C:RES complex"/>
    <property type="evidence" value="ECO:0007669"/>
    <property type="project" value="TreeGrafter"/>
</dbReference>
<feature type="region of interest" description="Disordered" evidence="2">
    <location>
        <begin position="24"/>
        <end position="88"/>
    </location>
</feature>
<evidence type="ECO:0000256" key="1">
    <source>
        <dbReference type="ARBA" id="ARBA00011069"/>
    </source>
</evidence>
<organism evidence="3">
    <name type="scientific">Rhizophora mucronata</name>
    <name type="common">Asiatic mangrove</name>
    <dbReference type="NCBI Taxonomy" id="61149"/>
    <lineage>
        <taxon>Eukaryota</taxon>
        <taxon>Viridiplantae</taxon>
        <taxon>Streptophyta</taxon>
        <taxon>Embryophyta</taxon>
        <taxon>Tracheophyta</taxon>
        <taxon>Spermatophyta</taxon>
        <taxon>Magnoliopsida</taxon>
        <taxon>eudicotyledons</taxon>
        <taxon>Gunneridae</taxon>
        <taxon>Pentapetalae</taxon>
        <taxon>rosids</taxon>
        <taxon>fabids</taxon>
        <taxon>Malpighiales</taxon>
        <taxon>Rhizophoraceae</taxon>
        <taxon>Rhizophora</taxon>
    </lineage>
</organism>
<name>A0A2P2JWX3_RHIMU</name>
<dbReference type="GO" id="GO:0005684">
    <property type="term" value="C:U2-type spliceosomal complex"/>
    <property type="evidence" value="ECO:0007669"/>
    <property type="project" value="TreeGrafter"/>
</dbReference>
<protein>
    <submittedName>
        <fullName evidence="3">BUD13 homolog</fullName>
    </submittedName>
</protein>
<proteinExistence type="inferred from homology"/>
<dbReference type="InterPro" id="IPR051112">
    <property type="entry name" value="CWC26_splicing_factor"/>
</dbReference>
<feature type="compositionally biased region" description="Basic and acidic residues" evidence="2">
    <location>
        <begin position="290"/>
        <end position="313"/>
    </location>
</feature>
<accession>A0A2P2JWX3</accession>
<feature type="compositionally biased region" description="Basic and acidic residues" evidence="2">
    <location>
        <begin position="321"/>
        <end position="356"/>
    </location>
</feature>
<dbReference type="InterPro" id="IPR018609">
    <property type="entry name" value="Bud13"/>
</dbReference>
<evidence type="ECO:0000256" key="2">
    <source>
        <dbReference type="SAM" id="MobiDB-lite"/>
    </source>
</evidence>
<dbReference type="PANTHER" id="PTHR31809">
    <property type="entry name" value="BUD13 HOMOLOG"/>
    <property type="match status" value="1"/>
</dbReference>
<feature type="region of interest" description="Disordered" evidence="2">
    <location>
        <begin position="113"/>
        <end position="356"/>
    </location>
</feature>
<feature type="compositionally biased region" description="Acidic residues" evidence="2">
    <location>
        <begin position="72"/>
        <end position="82"/>
    </location>
</feature>
<sequence length="494" mass="56904">MHDSCLYFSKKKLKKIRRLQSVPIYPPGEKLEPAKQKKKKKKKKKKKVQPAAATGVLVVDEDPVWQKPVKLDEEEAENDSADEEKPIVDEDIEVKRMRRLELIKSKRAYNAIAEDGSGWVSLSPKRSRSVDLGSDMSPPRKRRTRNDSPSPELEGKVLGSGAEAADLSPPRRRRTPSLEPDGMMAHFDGQDLDLSPPRRRQRTRNDTPEAEPESKANLSPPRQQRRRHYTPSHEPDKRTSPPIRQHSTDNVGSHASLDRDMSPLRKSRKALDGPSSSKQRPKTGLITGRDISEEISKTKKEDKLRFLKMDPSESGRGAEPVYRDKKGDRISKDEYSKLKQKVEEKPKEKKLEWGKGLAQKREAEARFQELELEKERPFARTRDDPELDKMLKERVRWGDPMAHLVKRKESEPILPNLGDGEKMKESGFIIPHEIPSHSWIKRRLDATPNRYGIKPGRHWDGVDRSNGFEKQLFKRINEKQATEREAYLWSVSEM</sequence>
<dbReference type="EMBL" id="GGEC01017478">
    <property type="protein sequence ID" value="MBW97961.1"/>
    <property type="molecule type" value="Transcribed_RNA"/>
</dbReference>
<comment type="similarity">
    <text evidence="1">Belongs to the CWC26 family.</text>
</comment>
<evidence type="ECO:0000313" key="3">
    <source>
        <dbReference type="EMBL" id="MBW97961.1"/>
    </source>
</evidence>
<feature type="compositionally biased region" description="Basic residues" evidence="2">
    <location>
        <begin position="36"/>
        <end position="48"/>
    </location>
</feature>
<dbReference type="PANTHER" id="PTHR31809:SF0">
    <property type="entry name" value="BUD13 HOMOLOG"/>
    <property type="match status" value="1"/>
</dbReference>
<dbReference type="GO" id="GO:0000398">
    <property type="term" value="P:mRNA splicing, via spliceosome"/>
    <property type="evidence" value="ECO:0007669"/>
    <property type="project" value="TreeGrafter"/>
</dbReference>